<evidence type="ECO:0000256" key="5">
    <source>
        <dbReference type="ARBA" id="ARBA00022989"/>
    </source>
</evidence>
<evidence type="ECO:0000256" key="2">
    <source>
        <dbReference type="ARBA" id="ARBA00009298"/>
    </source>
</evidence>
<feature type="transmembrane region" description="Helical" evidence="7">
    <location>
        <begin position="79"/>
        <end position="97"/>
    </location>
</feature>
<proteinExistence type="inferred from homology"/>
<keyword evidence="5 7" id="KW-1133">Transmembrane helix</keyword>
<evidence type="ECO:0000256" key="4">
    <source>
        <dbReference type="ARBA" id="ARBA00022692"/>
    </source>
</evidence>
<dbReference type="Proteomes" id="UP001596142">
    <property type="component" value="Unassembled WGS sequence"/>
</dbReference>
<feature type="transmembrane region" description="Helical" evidence="7">
    <location>
        <begin position="104"/>
        <end position="120"/>
    </location>
</feature>
<dbReference type="Pfam" id="PF02308">
    <property type="entry name" value="MgtC"/>
    <property type="match status" value="1"/>
</dbReference>
<evidence type="ECO:0000256" key="6">
    <source>
        <dbReference type="ARBA" id="ARBA00023136"/>
    </source>
</evidence>
<feature type="transmembrane region" description="Helical" evidence="7">
    <location>
        <begin position="41"/>
        <end position="59"/>
    </location>
</feature>
<dbReference type="RefSeq" id="WP_385941978.1">
    <property type="nucleotide sequence ID" value="NZ_JBHSOZ010000007.1"/>
</dbReference>
<organism evidence="9 10">
    <name type="scientific">Thalassorhabdus alkalitolerans</name>
    <dbReference type="NCBI Taxonomy" id="2282697"/>
    <lineage>
        <taxon>Bacteria</taxon>
        <taxon>Bacillati</taxon>
        <taxon>Bacillota</taxon>
        <taxon>Bacilli</taxon>
        <taxon>Bacillales</taxon>
        <taxon>Bacillaceae</taxon>
        <taxon>Thalassorhabdus</taxon>
    </lineage>
</organism>
<feature type="transmembrane region" description="Helical" evidence="7">
    <location>
        <begin position="12"/>
        <end position="29"/>
    </location>
</feature>
<name>A0ABW0YTS5_9BACI</name>
<feature type="domain" description="MgtC/SapB/SrpB/YhiD N-terminal" evidence="8">
    <location>
        <begin position="17"/>
        <end position="148"/>
    </location>
</feature>
<dbReference type="InterPro" id="IPR003416">
    <property type="entry name" value="MgtC/SapB/SrpB/YhiD_fam"/>
</dbReference>
<dbReference type="PANTHER" id="PTHR33778">
    <property type="entry name" value="PROTEIN MGTC"/>
    <property type="match status" value="1"/>
</dbReference>
<reference evidence="10" key="1">
    <citation type="journal article" date="2019" name="Int. J. Syst. Evol. Microbiol.">
        <title>The Global Catalogue of Microorganisms (GCM) 10K type strain sequencing project: providing services to taxonomists for standard genome sequencing and annotation.</title>
        <authorList>
            <consortium name="The Broad Institute Genomics Platform"/>
            <consortium name="The Broad Institute Genome Sequencing Center for Infectious Disease"/>
            <person name="Wu L."/>
            <person name="Ma J."/>
        </authorList>
    </citation>
    <scope>NUCLEOTIDE SEQUENCE [LARGE SCALE GENOMIC DNA]</scope>
    <source>
        <strain evidence="10">CECT 7184</strain>
    </source>
</reference>
<dbReference type="PRINTS" id="PR01837">
    <property type="entry name" value="MGTCSAPBPROT"/>
</dbReference>
<evidence type="ECO:0000256" key="3">
    <source>
        <dbReference type="ARBA" id="ARBA00022475"/>
    </source>
</evidence>
<comment type="subcellular location">
    <subcellularLocation>
        <location evidence="1">Cell membrane</location>
        <topology evidence="1">Multi-pass membrane protein</topology>
    </subcellularLocation>
</comment>
<sequence length="235" mass="26011">MEAEWLNNDYVVMSLRLLFAASLAGLVGLEREQKHRNAGFRTHLLVGVGSALVMLLALFGFQPYMEENPELVTFDPSRLASYVISGIGFLGAGTIIVQGASVRGLTTAASIWVVAGIGLAAGSGMYFAALLTTGIVIISLRYLSKVDRFFKKPSQFEVIYLQANRKENKLSQVIYSLEVLDVEINKINMEEVTGDETALLAYKIEIERKKEVHQAHVYEAIQECDGIHELRIEKA</sequence>
<evidence type="ECO:0000256" key="7">
    <source>
        <dbReference type="SAM" id="Phobius"/>
    </source>
</evidence>
<evidence type="ECO:0000256" key="1">
    <source>
        <dbReference type="ARBA" id="ARBA00004651"/>
    </source>
</evidence>
<evidence type="ECO:0000259" key="8">
    <source>
        <dbReference type="Pfam" id="PF02308"/>
    </source>
</evidence>
<dbReference type="PANTHER" id="PTHR33778:SF1">
    <property type="entry name" value="MAGNESIUM TRANSPORTER YHID-RELATED"/>
    <property type="match status" value="1"/>
</dbReference>
<evidence type="ECO:0000313" key="9">
    <source>
        <dbReference type="EMBL" id="MFC5713759.1"/>
    </source>
</evidence>
<accession>A0ABW0YTS5</accession>
<comment type="similarity">
    <text evidence="2">Belongs to the MgtC/SapB family.</text>
</comment>
<keyword evidence="10" id="KW-1185">Reference proteome</keyword>
<protein>
    <submittedName>
        <fullName evidence="9">MgtC/SapB family protein</fullName>
    </submittedName>
</protein>
<dbReference type="EMBL" id="JBHSOZ010000007">
    <property type="protein sequence ID" value="MFC5713759.1"/>
    <property type="molecule type" value="Genomic_DNA"/>
</dbReference>
<keyword evidence="4 7" id="KW-0812">Transmembrane</keyword>
<keyword evidence="3" id="KW-1003">Cell membrane</keyword>
<gene>
    <name evidence="9" type="ORF">ACFPU1_13380</name>
</gene>
<evidence type="ECO:0000313" key="10">
    <source>
        <dbReference type="Proteomes" id="UP001596142"/>
    </source>
</evidence>
<dbReference type="InterPro" id="IPR049177">
    <property type="entry name" value="MgtC_SapB_SrpB_YhiD_N"/>
</dbReference>
<comment type="caution">
    <text evidence="9">The sequence shown here is derived from an EMBL/GenBank/DDBJ whole genome shotgun (WGS) entry which is preliminary data.</text>
</comment>
<keyword evidence="6 7" id="KW-0472">Membrane</keyword>